<sequence>MKKGLTGVIVGAALLAISGTGMAQVDHADFITGPFKSGTEVTKKCLECHEKEADDIIKTPHWLWKGPTKGHVRGYEHSNVEYGKTNMLNAFCVSVEGGPNQEARGHCSECHPSYVWNEKNFNFKDTTKIDCLICHAQKGDYGREDDVISDFTDLKKAAVSVGLPTIRNCGACHYSGGGDDGVKHGDLDSTLNTADKSLDVHMASKEKGGQGMTCQACHTTKDHRIAGASTMMATYDGRVFCENCHSGKNAPHQKSRNRALINNHLKTVACQTCHIPYFARGKATRVGWDWSTVGDKLKLPPQEGRIAFDNAKGTWKWAKNVVPTYMWYDGTIDRYMKGDKIKDPSKPLIMMKPYGSITEKNAKIYPFKYFTGKQPMDAQFKYLNVFQQYKGLWVTLNWQKSLEDGAKGSGLPYSGKYQFVSTVSYIGQDHMIAPKEEALTCGDCHMGGNRLDWKALGYKGDPMLMGGGRDKKSSIEHGLKPMDLNFIQENWVQKHSGNTACPTPVKKHSKVAAK</sequence>
<dbReference type="PIRSF" id="PIRSF039014">
    <property type="entry name" value="OTR_cyc"/>
    <property type="match status" value="1"/>
</dbReference>
<proteinExistence type="predicted"/>
<dbReference type="NCBIfam" id="TIGR04315">
    <property type="entry name" value="octaheme_Shew"/>
    <property type="match status" value="1"/>
</dbReference>
<dbReference type="EMBL" id="AP027151">
    <property type="protein sequence ID" value="BDV42597.1"/>
    <property type="molecule type" value="Genomic_DNA"/>
</dbReference>
<organism evidence="3 4">
    <name type="scientific">Geotalea uraniireducens</name>
    <dbReference type="NCBI Taxonomy" id="351604"/>
    <lineage>
        <taxon>Bacteria</taxon>
        <taxon>Pseudomonadati</taxon>
        <taxon>Thermodesulfobacteriota</taxon>
        <taxon>Desulfuromonadia</taxon>
        <taxon>Geobacterales</taxon>
        <taxon>Geobacteraceae</taxon>
        <taxon>Geotalea</taxon>
    </lineage>
</organism>
<accession>A0ABM8EJD2</accession>
<evidence type="ECO:0000256" key="2">
    <source>
        <dbReference type="SAM" id="SignalP"/>
    </source>
</evidence>
<dbReference type="SUPFAM" id="SSF48695">
    <property type="entry name" value="Multiheme cytochromes"/>
    <property type="match status" value="1"/>
</dbReference>
<name>A0ABM8EJD2_9BACT</name>
<dbReference type="PANTHER" id="PTHR35038">
    <property type="entry name" value="DISSIMILATORY SULFITE REDUCTASE SIRA"/>
    <property type="match status" value="1"/>
</dbReference>
<dbReference type="InterPro" id="IPR024673">
    <property type="entry name" value="Octahem_Cyt_c"/>
</dbReference>
<dbReference type="Pfam" id="PF11783">
    <property type="entry name" value="Cytochrome_cB"/>
    <property type="match status" value="1"/>
</dbReference>
<evidence type="ECO:0000313" key="4">
    <source>
        <dbReference type="Proteomes" id="UP001317705"/>
    </source>
</evidence>
<dbReference type="InterPro" id="IPR051829">
    <property type="entry name" value="Multiheme_Cytochr_ET"/>
</dbReference>
<reference evidence="3 4" key="1">
    <citation type="submission" date="2022-12" db="EMBL/GenBank/DDBJ databases">
        <title>Polyphasic characterization of Geotalea uranireducens NIT-SL11 newly isolated from a complex of sewage sludge and microbially reduced graphene oxide.</title>
        <authorList>
            <person name="Xie L."/>
            <person name="Yoshida N."/>
            <person name="Meng L."/>
        </authorList>
    </citation>
    <scope>NUCLEOTIDE SEQUENCE [LARGE SCALE GENOMIC DNA]</scope>
    <source>
        <strain evidence="3 4">NIT-SL11</strain>
    </source>
</reference>
<feature type="signal peptide" evidence="2">
    <location>
        <begin position="1"/>
        <end position="23"/>
    </location>
</feature>
<dbReference type="InterPro" id="IPR036280">
    <property type="entry name" value="Multihaem_cyt_sf"/>
</dbReference>
<dbReference type="Proteomes" id="UP001317705">
    <property type="component" value="Chromosome"/>
</dbReference>
<dbReference type="PANTHER" id="PTHR35038:SF5">
    <property type="entry name" value="CYTOCHROME C-TYPE PROTEIN NRFB"/>
    <property type="match status" value="1"/>
</dbReference>
<evidence type="ECO:0000256" key="1">
    <source>
        <dbReference type="ARBA" id="ARBA00022729"/>
    </source>
</evidence>
<evidence type="ECO:0000313" key="3">
    <source>
        <dbReference type="EMBL" id="BDV42597.1"/>
    </source>
</evidence>
<dbReference type="RefSeq" id="WP_282003155.1">
    <property type="nucleotide sequence ID" value="NZ_AP027151.1"/>
</dbReference>
<keyword evidence="4" id="KW-1185">Reference proteome</keyword>
<feature type="chain" id="PRO_5047041320" evidence="2">
    <location>
        <begin position="24"/>
        <end position="514"/>
    </location>
</feature>
<keyword evidence="1 2" id="KW-0732">Signal</keyword>
<gene>
    <name evidence="3" type="ORF">GURASL_15200</name>
</gene>
<protein>
    <submittedName>
        <fullName evidence="3">Cytochrome c</fullName>
    </submittedName>
</protein>
<dbReference type="Gene3D" id="1.10.1130.10">
    <property type="entry name" value="Flavocytochrome C3, Chain A"/>
    <property type="match status" value="1"/>
</dbReference>